<feature type="domain" description="ABC transporter" evidence="11">
    <location>
        <begin position="7"/>
        <end position="245"/>
    </location>
</feature>
<dbReference type="PANTHER" id="PTHR43553:SF23">
    <property type="entry name" value="ABC TRANSPORTER ATP-BINDING COMPONENT"/>
    <property type="match status" value="1"/>
</dbReference>
<dbReference type="InterPro" id="IPR003439">
    <property type="entry name" value="ABC_transporter-like_ATP-bd"/>
</dbReference>
<name>A0A0F6MMF4_TREDN</name>
<dbReference type="PROSITE" id="PS00211">
    <property type="entry name" value="ABC_TRANSPORTER_1"/>
    <property type="match status" value="2"/>
</dbReference>
<dbReference type="InterPro" id="IPR015856">
    <property type="entry name" value="ABC_transpr_CbiO/EcfA_su"/>
</dbReference>
<feature type="domain" description="ABC transporter" evidence="11">
    <location>
        <begin position="266"/>
        <end position="477"/>
    </location>
</feature>
<dbReference type="HOGENOM" id="CLU_000604_86_7_12"/>
<dbReference type="Proteomes" id="UP000011701">
    <property type="component" value="Chromosome"/>
</dbReference>
<accession>A0A0F6MMF4</accession>
<dbReference type="Gene3D" id="3.40.50.300">
    <property type="entry name" value="P-loop containing nucleotide triphosphate hydrolases"/>
    <property type="match status" value="2"/>
</dbReference>
<dbReference type="SUPFAM" id="SSF52540">
    <property type="entry name" value="P-loop containing nucleoside triphosphate hydrolases"/>
    <property type="match status" value="2"/>
</dbReference>
<evidence type="ECO:0000256" key="8">
    <source>
        <dbReference type="ARBA" id="ARBA00022967"/>
    </source>
</evidence>
<dbReference type="InterPro" id="IPR027417">
    <property type="entry name" value="P-loop_NTPase"/>
</dbReference>
<evidence type="ECO:0000259" key="11">
    <source>
        <dbReference type="PROSITE" id="PS50893"/>
    </source>
</evidence>
<gene>
    <name evidence="12" type="ORF">HMPREF9723_02004</name>
</gene>
<dbReference type="CDD" id="cd03225">
    <property type="entry name" value="ABC_cobalt_CbiO_domain1"/>
    <property type="match status" value="1"/>
</dbReference>
<evidence type="ECO:0000313" key="12">
    <source>
        <dbReference type="EMBL" id="EMB20544.1"/>
    </source>
</evidence>
<dbReference type="InterPro" id="IPR050095">
    <property type="entry name" value="ECF_ABC_transporter_ATP-bd"/>
</dbReference>
<dbReference type="SMART" id="SM00382">
    <property type="entry name" value="AAA"/>
    <property type="match status" value="2"/>
</dbReference>
<dbReference type="GO" id="GO:0043190">
    <property type="term" value="C:ATP-binding cassette (ABC) transporter complex"/>
    <property type="evidence" value="ECO:0007669"/>
    <property type="project" value="TreeGrafter"/>
</dbReference>
<evidence type="ECO:0000256" key="5">
    <source>
        <dbReference type="ARBA" id="ARBA00022737"/>
    </source>
</evidence>
<dbReference type="AlphaFoldDB" id="A0A0F6MMF4"/>
<reference evidence="12" key="1">
    <citation type="submission" date="2012-01" db="EMBL/GenBank/DDBJ databases">
        <title>The Genome Sequence of Treponema denticola OTK.</title>
        <authorList>
            <consortium name="The Broad Institute Genome Sequencing Platform"/>
            <person name="Earl A."/>
            <person name="Ward D."/>
            <person name="Feldgarden M."/>
            <person name="Gevers D."/>
            <person name="Blanton J.M."/>
            <person name="Fenno C.J."/>
            <person name="Baranova O.V."/>
            <person name="Mathney J."/>
            <person name="Dewhirst F.E."/>
            <person name="Izard J."/>
            <person name="Young S.K."/>
            <person name="Zeng Q."/>
            <person name="Gargeya S."/>
            <person name="Fitzgerald M."/>
            <person name="Haas B."/>
            <person name="Abouelleil A."/>
            <person name="Alvarado L."/>
            <person name="Arachchi H.M."/>
            <person name="Berlin A."/>
            <person name="Chapman S.B."/>
            <person name="Gearin G."/>
            <person name="Goldberg J."/>
            <person name="Griggs A."/>
            <person name="Gujja S."/>
            <person name="Hansen M."/>
            <person name="Heiman D."/>
            <person name="Howarth C."/>
            <person name="Larimer J."/>
            <person name="Lui A."/>
            <person name="MacDonald P.J.P."/>
            <person name="McCowen C."/>
            <person name="Montmayeur A."/>
            <person name="Murphy C."/>
            <person name="Neiman D."/>
            <person name="Pearson M."/>
            <person name="Priest M."/>
            <person name="Roberts A."/>
            <person name="Saif S."/>
            <person name="Shea T."/>
            <person name="Sisk P."/>
            <person name="Stolte C."/>
            <person name="Sykes S."/>
            <person name="Wortman J."/>
            <person name="Nusbaum C."/>
            <person name="Birren B."/>
        </authorList>
    </citation>
    <scope>NUCLEOTIDE SEQUENCE [LARGE SCALE GENOMIC DNA]</scope>
    <source>
        <strain evidence="12">OTK</strain>
    </source>
</reference>
<comment type="caution">
    <text evidence="12">The sequence shown here is derived from an EMBL/GenBank/DDBJ whole genome shotgun (WGS) entry which is preliminary data.</text>
</comment>
<evidence type="ECO:0000256" key="3">
    <source>
        <dbReference type="ARBA" id="ARBA00022448"/>
    </source>
</evidence>
<evidence type="ECO:0000256" key="4">
    <source>
        <dbReference type="ARBA" id="ARBA00022475"/>
    </source>
</evidence>
<keyword evidence="6" id="KW-0547">Nucleotide-binding</keyword>
<keyword evidence="5" id="KW-0677">Repeat</keyword>
<dbReference type="PATRIC" id="fig|999434.4.peg.2080"/>
<dbReference type="InterPro" id="IPR003593">
    <property type="entry name" value="AAA+_ATPase"/>
</dbReference>
<comment type="function">
    <text evidence="10">Probably part of an ABC transporter complex. Responsible for energy coupling to the transport system.</text>
</comment>
<dbReference type="GO" id="GO:0016887">
    <property type="term" value="F:ATP hydrolysis activity"/>
    <property type="evidence" value="ECO:0007669"/>
    <property type="project" value="InterPro"/>
</dbReference>
<keyword evidence="8" id="KW-1278">Translocase</keyword>
<keyword evidence="7" id="KW-0067">ATP-binding</keyword>
<keyword evidence="9" id="KW-0472">Membrane</keyword>
<evidence type="ECO:0000256" key="10">
    <source>
        <dbReference type="ARBA" id="ARBA00025157"/>
    </source>
</evidence>
<evidence type="ECO:0000256" key="6">
    <source>
        <dbReference type="ARBA" id="ARBA00022741"/>
    </source>
</evidence>
<dbReference type="GO" id="GO:0042626">
    <property type="term" value="F:ATPase-coupled transmembrane transporter activity"/>
    <property type="evidence" value="ECO:0007669"/>
    <property type="project" value="TreeGrafter"/>
</dbReference>
<dbReference type="EMBL" id="AGDY01000009">
    <property type="protein sequence ID" value="EMB20544.1"/>
    <property type="molecule type" value="Genomic_DNA"/>
</dbReference>
<sequence length="478" mass="53978">MGLEMAVELQNYSFSYDGRTQILNNINIKVNQGEFVVITGLSGCGKTTLIRVLNGLCPHFYSGTVQGRYELYGKDAKNMSIGELSKYWGSVFQDPRSQFLARKVKDELVIAMENACEDRVLMKNKLEEAARELEIEKILDTDMMYLSSGEKQKVAIGSVFCTQPKGFVLDEPSANLDSAATSGLAEFLKRVKEKGCTVVISEHRLHYLKKLIDRLIIMKDGQIIKDMSKHEIHSLNNFDLRNLGLRQFNLPKINVDKKVNGDNSFAACKGIVYIKNCYRILETVDLNLESGKVHVIVGENGAGKSSLCKIITGLYKQTEGGMYIDTAPVKKKERLQRTFFVGQDIDYQLYGYSIRNEFQIGNKRLTDEKIKACLDELHLKISLDTNPQVLSGGQKQRLLIGIAYLSGRDIIVFDEPTSGLDGFHMKIIADLFRYLAEKGKTIIVITHDIEFTAEVADTIIYMSKGKIQYHKYITNENR</sequence>
<organism evidence="12">
    <name type="scientific">Treponema denticola OTK</name>
    <dbReference type="NCBI Taxonomy" id="999434"/>
    <lineage>
        <taxon>Bacteria</taxon>
        <taxon>Pseudomonadati</taxon>
        <taxon>Spirochaetota</taxon>
        <taxon>Spirochaetia</taxon>
        <taxon>Spirochaetales</taxon>
        <taxon>Treponemataceae</taxon>
        <taxon>Treponema</taxon>
    </lineage>
</organism>
<comment type="subcellular location">
    <subcellularLocation>
        <location evidence="1">Cell membrane</location>
        <topology evidence="1">Peripheral membrane protein</topology>
    </subcellularLocation>
</comment>
<proteinExistence type="inferred from homology"/>
<comment type="similarity">
    <text evidence="2">Belongs to the ABC transporter superfamily.</text>
</comment>
<dbReference type="Pfam" id="PF00005">
    <property type="entry name" value="ABC_tran"/>
    <property type="match status" value="2"/>
</dbReference>
<evidence type="ECO:0000256" key="1">
    <source>
        <dbReference type="ARBA" id="ARBA00004202"/>
    </source>
</evidence>
<evidence type="ECO:0000256" key="9">
    <source>
        <dbReference type="ARBA" id="ARBA00023136"/>
    </source>
</evidence>
<keyword evidence="4" id="KW-1003">Cell membrane</keyword>
<protein>
    <recommendedName>
        <fullName evidence="11">ABC transporter domain-containing protein</fullName>
    </recommendedName>
</protein>
<dbReference type="GO" id="GO:0005524">
    <property type="term" value="F:ATP binding"/>
    <property type="evidence" value="ECO:0007669"/>
    <property type="project" value="UniProtKB-KW"/>
</dbReference>
<evidence type="ECO:0000256" key="2">
    <source>
        <dbReference type="ARBA" id="ARBA00005417"/>
    </source>
</evidence>
<dbReference type="PANTHER" id="PTHR43553">
    <property type="entry name" value="HEAVY METAL TRANSPORTER"/>
    <property type="match status" value="1"/>
</dbReference>
<evidence type="ECO:0000256" key="7">
    <source>
        <dbReference type="ARBA" id="ARBA00022840"/>
    </source>
</evidence>
<keyword evidence="3" id="KW-0813">Transport</keyword>
<dbReference type="InterPro" id="IPR017871">
    <property type="entry name" value="ABC_transporter-like_CS"/>
</dbReference>
<dbReference type="PROSITE" id="PS50893">
    <property type="entry name" value="ABC_TRANSPORTER_2"/>
    <property type="match status" value="2"/>
</dbReference>